<protein>
    <submittedName>
        <fullName evidence="2">Uncharacterized protein</fullName>
    </submittedName>
</protein>
<dbReference type="EMBL" id="JAULSR010000002">
    <property type="protein sequence ID" value="KAK0628681.1"/>
    <property type="molecule type" value="Genomic_DNA"/>
</dbReference>
<keyword evidence="3" id="KW-1185">Reference proteome</keyword>
<organism evidence="2 3">
    <name type="scientific">Bombardia bombarda</name>
    <dbReference type="NCBI Taxonomy" id="252184"/>
    <lineage>
        <taxon>Eukaryota</taxon>
        <taxon>Fungi</taxon>
        <taxon>Dikarya</taxon>
        <taxon>Ascomycota</taxon>
        <taxon>Pezizomycotina</taxon>
        <taxon>Sordariomycetes</taxon>
        <taxon>Sordariomycetidae</taxon>
        <taxon>Sordariales</taxon>
        <taxon>Lasiosphaeriaceae</taxon>
        <taxon>Bombardia</taxon>
    </lineage>
</organism>
<feature type="region of interest" description="Disordered" evidence="1">
    <location>
        <begin position="1"/>
        <end position="20"/>
    </location>
</feature>
<reference evidence="2" key="1">
    <citation type="submission" date="2023-06" db="EMBL/GenBank/DDBJ databases">
        <title>Genome-scale phylogeny and comparative genomics of the fungal order Sordariales.</title>
        <authorList>
            <consortium name="Lawrence Berkeley National Laboratory"/>
            <person name="Hensen N."/>
            <person name="Bonometti L."/>
            <person name="Westerberg I."/>
            <person name="Brannstrom I.O."/>
            <person name="Guillou S."/>
            <person name="Cros-Aarteil S."/>
            <person name="Calhoun S."/>
            <person name="Haridas S."/>
            <person name="Kuo A."/>
            <person name="Mondo S."/>
            <person name="Pangilinan J."/>
            <person name="Riley R."/>
            <person name="LaButti K."/>
            <person name="Andreopoulos B."/>
            <person name="Lipzen A."/>
            <person name="Chen C."/>
            <person name="Yanf M."/>
            <person name="Daum C."/>
            <person name="Ng V."/>
            <person name="Clum A."/>
            <person name="Steindorff A."/>
            <person name="Ohm R."/>
            <person name="Martin F."/>
            <person name="Silar P."/>
            <person name="Natvig D."/>
            <person name="Lalanne C."/>
            <person name="Gautier V."/>
            <person name="Ament-velasquez S.L."/>
            <person name="Kruys A."/>
            <person name="Hutchinson M.I."/>
            <person name="Powell A.J."/>
            <person name="Barry K."/>
            <person name="Miller A.N."/>
            <person name="Grigoriev I.V."/>
            <person name="Debuchy R."/>
            <person name="Gladieux P."/>
            <person name="Thoren M.H."/>
            <person name="Johannesson H."/>
        </authorList>
    </citation>
    <scope>NUCLEOTIDE SEQUENCE</scope>
    <source>
        <strain evidence="2">SMH3391-2</strain>
    </source>
</reference>
<gene>
    <name evidence="2" type="ORF">B0T17DRAFT_523434</name>
</gene>
<proteinExistence type="predicted"/>
<sequence>MGVSQIHPLGRAPKTMLTSNNESSNYMLLTSNFARALASGANEATRSTITLTFFTLSHLCTQSDDYLNDDGRDELGELRR</sequence>
<evidence type="ECO:0000313" key="2">
    <source>
        <dbReference type="EMBL" id="KAK0628681.1"/>
    </source>
</evidence>
<dbReference type="AlphaFoldDB" id="A0AA39X7D2"/>
<evidence type="ECO:0000313" key="3">
    <source>
        <dbReference type="Proteomes" id="UP001174934"/>
    </source>
</evidence>
<accession>A0AA39X7D2</accession>
<dbReference type="Proteomes" id="UP001174934">
    <property type="component" value="Unassembled WGS sequence"/>
</dbReference>
<comment type="caution">
    <text evidence="2">The sequence shown here is derived from an EMBL/GenBank/DDBJ whole genome shotgun (WGS) entry which is preliminary data.</text>
</comment>
<name>A0AA39X7D2_9PEZI</name>
<evidence type="ECO:0000256" key="1">
    <source>
        <dbReference type="SAM" id="MobiDB-lite"/>
    </source>
</evidence>